<sequence>MLKMLVISFTLLIFSLFGPQARSNRAVFTTAFVISSFSPLYTSGFRANSWLKNLLRYVTQIAQNYRNKMQSPPNKSKQSKQLSMHRSVCTAE</sequence>
<proteinExistence type="predicted"/>
<name>A0A5N6GB04_PETAA</name>
<dbReference type="EMBL" id="ML735238">
    <property type="protein sequence ID" value="KAE8392243.1"/>
    <property type="molecule type" value="Genomic_DNA"/>
</dbReference>
<dbReference type="AlphaFoldDB" id="A0A5N6GB04"/>
<feature type="region of interest" description="Disordered" evidence="1">
    <location>
        <begin position="68"/>
        <end position="92"/>
    </location>
</feature>
<protein>
    <submittedName>
        <fullName evidence="3">Uncharacterized protein</fullName>
    </submittedName>
</protein>
<evidence type="ECO:0000313" key="3">
    <source>
        <dbReference type="EMBL" id="KAE8392243.1"/>
    </source>
</evidence>
<evidence type="ECO:0000256" key="2">
    <source>
        <dbReference type="SAM" id="SignalP"/>
    </source>
</evidence>
<reference evidence="3" key="1">
    <citation type="submission" date="2019-04" db="EMBL/GenBank/DDBJ databases">
        <title>Friends and foes A comparative genomics studyof 23 Aspergillus species from section Flavi.</title>
        <authorList>
            <consortium name="DOE Joint Genome Institute"/>
            <person name="Kjaerbolling I."/>
            <person name="Vesth T."/>
            <person name="Frisvad J.C."/>
            <person name="Nybo J.L."/>
            <person name="Theobald S."/>
            <person name="Kildgaard S."/>
            <person name="Isbrandt T."/>
            <person name="Kuo A."/>
            <person name="Sato A."/>
            <person name="Lyhne E.K."/>
            <person name="Kogle M.E."/>
            <person name="Wiebenga A."/>
            <person name="Kun R.S."/>
            <person name="Lubbers R.J."/>
            <person name="Makela M.R."/>
            <person name="Barry K."/>
            <person name="Chovatia M."/>
            <person name="Clum A."/>
            <person name="Daum C."/>
            <person name="Haridas S."/>
            <person name="He G."/>
            <person name="LaButti K."/>
            <person name="Lipzen A."/>
            <person name="Mondo S."/>
            <person name="Riley R."/>
            <person name="Salamov A."/>
            <person name="Simmons B.A."/>
            <person name="Magnuson J.K."/>
            <person name="Henrissat B."/>
            <person name="Mortensen U.H."/>
            <person name="Larsen T.O."/>
            <person name="Devries R.P."/>
            <person name="Grigoriev I.V."/>
            <person name="Machida M."/>
            <person name="Baker S.E."/>
            <person name="Andersen M.R."/>
        </authorList>
    </citation>
    <scope>NUCLEOTIDE SEQUENCE [LARGE SCALE GENOMIC DNA]</scope>
    <source>
        <strain evidence="3">IBT 14317</strain>
    </source>
</reference>
<dbReference type="Proteomes" id="UP000326877">
    <property type="component" value="Unassembled WGS sequence"/>
</dbReference>
<feature type="chain" id="PRO_5043456240" evidence="2">
    <location>
        <begin position="24"/>
        <end position="92"/>
    </location>
</feature>
<keyword evidence="2" id="KW-0732">Signal</keyword>
<organism evidence="3">
    <name type="scientific">Petromyces alliaceus</name>
    <name type="common">Aspergillus alliaceus</name>
    <dbReference type="NCBI Taxonomy" id="209559"/>
    <lineage>
        <taxon>Eukaryota</taxon>
        <taxon>Fungi</taxon>
        <taxon>Dikarya</taxon>
        <taxon>Ascomycota</taxon>
        <taxon>Pezizomycotina</taxon>
        <taxon>Eurotiomycetes</taxon>
        <taxon>Eurotiomycetidae</taxon>
        <taxon>Eurotiales</taxon>
        <taxon>Aspergillaceae</taxon>
        <taxon>Aspergillus</taxon>
        <taxon>Aspergillus subgen. Circumdati</taxon>
    </lineage>
</organism>
<evidence type="ECO:0000256" key="1">
    <source>
        <dbReference type="SAM" id="MobiDB-lite"/>
    </source>
</evidence>
<gene>
    <name evidence="3" type="ORF">BDV23DRAFT_151338</name>
</gene>
<feature type="compositionally biased region" description="Polar residues" evidence="1">
    <location>
        <begin position="68"/>
        <end position="84"/>
    </location>
</feature>
<feature type="signal peptide" evidence="2">
    <location>
        <begin position="1"/>
        <end position="23"/>
    </location>
</feature>
<accession>A0A5N6GB04</accession>
<accession>A0A5N7CFB6</accession>